<dbReference type="AlphaFoldDB" id="A0A0G0FM42"/>
<gene>
    <name evidence="3" type="ORF">US28_C0030G0008</name>
</gene>
<organism evidence="3 4">
    <name type="scientific">Candidatus Daviesbacteria bacterium GW2011_GWA1_36_8</name>
    <dbReference type="NCBI Taxonomy" id="1618417"/>
    <lineage>
        <taxon>Bacteria</taxon>
        <taxon>Candidatus Daviesiibacteriota</taxon>
    </lineage>
</organism>
<protein>
    <recommendedName>
        <fullName evidence="2">Cohesin domain-containing protein</fullName>
    </recommendedName>
</protein>
<dbReference type="InterPro" id="IPR002102">
    <property type="entry name" value="Cohesin_dom"/>
</dbReference>
<reference evidence="3 4" key="1">
    <citation type="journal article" date="2015" name="Nature">
        <title>rRNA introns, odd ribosomes, and small enigmatic genomes across a large radiation of phyla.</title>
        <authorList>
            <person name="Brown C.T."/>
            <person name="Hug L.A."/>
            <person name="Thomas B.C."/>
            <person name="Sharon I."/>
            <person name="Castelle C.J."/>
            <person name="Singh A."/>
            <person name="Wilkins M.J."/>
            <person name="Williams K.H."/>
            <person name="Banfield J.F."/>
        </authorList>
    </citation>
    <scope>NUCLEOTIDE SEQUENCE [LARGE SCALE GENOMIC DNA]</scope>
</reference>
<evidence type="ECO:0000313" key="3">
    <source>
        <dbReference type="EMBL" id="KKQ14755.1"/>
    </source>
</evidence>
<evidence type="ECO:0000313" key="4">
    <source>
        <dbReference type="Proteomes" id="UP000034448"/>
    </source>
</evidence>
<comment type="caution">
    <text evidence="3">The sequence shown here is derived from an EMBL/GenBank/DDBJ whole genome shotgun (WGS) entry which is preliminary data.</text>
</comment>
<evidence type="ECO:0000256" key="1">
    <source>
        <dbReference type="SAM" id="Phobius"/>
    </source>
</evidence>
<keyword evidence="1" id="KW-0472">Membrane</keyword>
<dbReference type="Pfam" id="PF00963">
    <property type="entry name" value="Cohesin"/>
    <property type="match status" value="1"/>
</dbReference>
<dbReference type="InterPro" id="IPR008965">
    <property type="entry name" value="CBM2/CBM3_carb-bd_dom_sf"/>
</dbReference>
<sequence>MEVSAKPLIYVTKDSEIKLEPKSLLKRSFLKILFIILGVIIIGELIWGVRSIISSQNALIPSVSELSEGSIIVDSPKVNYQVGEAVPITIRVATGGKLTDAADLILKYDPSVLSLVSSDIKIGQIYKDYPVADNDQSFGEVKVSGITPPGETGFGGIGELASLQFKALSSGKTVVSVDFQKDSTIDSNIVEANTTHDMLGVVYNKELFIGSSQSTAVEKDNKNQCQGYIQLCQTSENQTGRQFCQQGRIQGNQCKFDPNLTISCDECRVSQ</sequence>
<accession>A0A0G0FM42</accession>
<proteinExistence type="predicted"/>
<evidence type="ECO:0000259" key="2">
    <source>
        <dbReference type="Pfam" id="PF00963"/>
    </source>
</evidence>
<dbReference type="GO" id="GO:0000272">
    <property type="term" value="P:polysaccharide catabolic process"/>
    <property type="evidence" value="ECO:0007669"/>
    <property type="project" value="InterPro"/>
</dbReference>
<keyword evidence="1" id="KW-0812">Transmembrane</keyword>
<dbReference type="Gene3D" id="2.60.40.680">
    <property type="match status" value="1"/>
</dbReference>
<dbReference type="Proteomes" id="UP000034448">
    <property type="component" value="Unassembled WGS sequence"/>
</dbReference>
<feature type="transmembrane region" description="Helical" evidence="1">
    <location>
        <begin position="28"/>
        <end position="49"/>
    </location>
</feature>
<dbReference type="EMBL" id="LBSJ01000030">
    <property type="protein sequence ID" value="KKQ14755.1"/>
    <property type="molecule type" value="Genomic_DNA"/>
</dbReference>
<name>A0A0G0FM42_9BACT</name>
<dbReference type="GO" id="GO:0030246">
    <property type="term" value="F:carbohydrate binding"/>
    <property type="evidence" value="ECO:0007669"/>
    <property type="project" value="InterPro"/>
</dbReference>
<keyword evidence="1" id="KW-1133">Transmembrane helix</keyword>
<dbReference type="SUPFAM" id="SSF49384">
    <property type="entry name" value="Carbohydrate-binding domain"/>
    <property type="match status" value="1"/>
</dbReference>
<dbReference type="CDD" id="cd08547">
    <property type="entry name" value="Type_II_cohesin"/>
    <property type="match status" value="1"/>
</dbReference>
<feature type="domain" description="Cohesin" evidence="2">
    <location>
        <begin position="76"/>
        <end position="188"/>
    </location>
</feature>